<keyword evidence="2 3" id="KW-0326">Glycosidase</keyword>
<evidence type="ECO:0000259" key="5">
    <source>
        <dbReference type="PROSITE" id="PS52009"/>
    </source>
</evidence>
<evidence type="ECO:0000256" key="1">
    <source>
        <dbReference type="ARBA" id="ARBA00022801"/>
    </source>
</evidence>
<dbReference type="InterPro" id="IPR049019">
    <property type="entry name" value="NagJ-like_helical"/>
</dbReference>
<dbReference type="Pfam" id="PF21774">
    <property type="entry name" value="NagJ_C"/>
    <property type="match status" value="1"/>
</dbReference>
<name>A0A829ZAH7_9FIRM</name>
<gene>
    <name evidence="6" type="primary">nagH_1</name>
    <name evidence="6" type="ORF">IMSAGC017_00440</name>
</gene>
<dbReference type="InterPro" id="IPR015882">
    <property type="entry name" value="HEX_bac_N"/>
</dbReference>
<dbReference type="PANTHER" id="PTHR13170:SF16">
    <property type="entry name" value="PROTEIN O-GLCNACASE"/>
    <property type="match status" value="1"/>
</dbReference>
<evidence type="ECO:0000259" key="4">
    <source>
        <dbReference type="PROSITE" id="PS50022"/>
    </source>
</evidence>
<dbReference type="EC" id="3.2.1.35" evidence="6"/>
<feature type="domain" description="F5/8 type C" evidence="4">
    <location>
        <begin position="908"/>
        <end position="1057"/>
    </location>
</feature>
<dbReference type="EMBL" id="BLMI01000041">
    <property type="protein sequence ID" value="GFI40408.1"/>
    <property type="molecule type" value="Genomic_DNA"/>
</dbReference>
<dbReference type="InterPro" id="IPR051822">
    <property type="entry name" value="Glycosyl_Hydrolase_84"/>
</dbReference>
<dbReference type="PROSITE" id="PS50022">
    <property type="entry name" value="FA58C_3"/>
    <property type="match status" value="3"/>
</dbReference>
<feature type="active site" description="Proton donor" evidence="3">
    <location>
        <position position="327"/>
    </location>
</feature>
<comment type="caution">
    <text evidence="6">The sequence shown here is derived from an EMBL/GenBank/DDBJ whole genome shotgun (WGS) entry which is preliminary data.</text>
</comment>
<dbReference type="Pfam" id="PF07554">
    <property type="entry name" value="FIVAR"/>
    <property type="match status" value="2"/>
</dbReference>
<dbReference type="PANTHER" id="PTHR13170">
    <property type="entry name" value="O-GLCNACASE"/>
    <property type="match status" value="1"/>
</dbReference>
<dbReference type="Pfam" id="PF02838">
    <property type="entry name" value="Glyco_hydro_20b"/>
    <property type="match status" value="1"/>
</dbReference>
<dbReference type="InterPro" id="IPR017853">
    <property type="entry name" value="GH"/>
</dbReference>
<dbReference type="SUPFAM" id="SSF55545">
    <property type="entry name" value="beta-N-acetylhexosaminidase-like domain"/>
    <property type="match status" value="1"/>
</dbReference>
<dbReference type="Pfam" id="PF00754">
    <property type="entry name" value="F5_F8_type_C"/>
    <property type="match status" value="3"/>
</dbReference>
<dbReference type="SUPFAM" id="SSF51445">
    <property type="entry name" value="(Trans)glycosidases"/>
    <property type="match status" value="1"/>
</dbReference>
<evidence type="ECO:0000256" key="3">
    <source>
        <dbReference type="PROSITE-ProRule" id="PRU01353"/>
    </source>
</evidence>
<dbReference type="InterPro" id="IPR008979">
    <property type="entry name" value="Galactose-bd-like_sf"/>
</dbReference>
<dbReference type="Gene3D" id="3.30.379.10">
    <property type="entry name" value="Chitobiase/beta-hexosaminidase domain 2-like"/>
    <property type="match status" value="1"/>
</dbReference>
<keyword evidence="1 3" id="KW-0378">Hydrolase</keyword>
<protein>
    <submittedName>
        <fullName evidence="6">Hyaluronoglucosaminidase</fullName>
        <ecNumber evidence="6">3.2.1.35</ecNumber>
    </submittedName>
</protein>
<dbReference type="GO" id="GO:1901135">
    <property type="term" value="P:carbohydrate derivative metabolic process"/>
    <property type="evidence" value="ECO:0007669"/>
    <property type="project" value="UniProtKB-ARBA"/>
</dbReference>
<dbReference type="InterPro" id="IPR011496">
    <property type="entry name" value="O-GlcNAcase_cat"/>
</dbReference>
<organism evidence="6 7">
    <name type="scientific">Thomasclavelia cocleata</name>
    <dbReference type="NCBI Taxonomy" id="69824"/>
    <lineage>
        <taxon>Bacteria</taxon>
        <taxon>Bacillati</taxon>
        <taxon>Bacillota</taxon>
        <taxon>Erysipelotrichia</taxon>
        <taxon>Erysipelotrichales</taxon>
        <taxon>Coprobacillaceae</taxon>
        <taxon>Thomasclavelia</taxon>
    </lineage>
</organism>
<comment type="similarity">
    <text evidence="3">Belongs to the glycosyl hydrolase 84 family.</text>
</comment>
<dbReference type="Gene3D" id="1.20.58.460">
    <property type="entry name" value="Hyaluronidase post-catalytic domain-like"/>
    <property type="match status" value="1"/>
</dbReference>
<evidence type="ECO:0000313" key="7">
    <source>
        <dbReference type="Proteomes" id="UP000490821"/>
    </source>
</evidence>
<dbReference type="SUPFAM" id="SSF140657">
    <property type="entry name" value="Hyaluronidase post-catalytic domain-like"/>
    <property type="match status" value="1"/>
</dbReference>
<dbReference type="GO" id="GO:0004415">
    <property type="term" value="F:hyalurononglucosaminidase activity"/>
    <property type="evidence" value="ECO:0007669"/>
    <property type="project" value="UniProtKB-EC"/>
</dbReference>
<feature type="domain" description="F5/8 type C" evidence="4">
    <location>
        <begin position="1231"/>
        <end position="1342"/>
    </location>
</feature>
<dbReference type="Gene3D" id="3.20.20.80">
    <property type="entry name" value="Glycosidases"/>
    <property type="match status" value="1"/>
</dbReference>
<dbReference type="SUPFAM" id="SSF49785">
    <property type="entry name" value="Galactose-binding domain-like"/>
    <property type="match status" value="4"/>
</dbReference>
<dbReference type="Pfam" id="PF07555">
    <property type="entry name" value="NAGidase"/>
    <property type="match status" value="1"/>
</dbReference>
<dbReference type="Gene3D" id="1.20.1270.90">
    <property type="entry name" value="AF1782-like"/>
    <property type="match status" value="3"/>
</dbReference>
<dbReference type="GO" id="GO:0005975">
    <property type="term" value="P:carbohydrate metabolic process"/>
    <property type="evidence" value="ECO:0007669"/>
    <property type="project" value="UniProtKB-ARBA"/>
</dbReference>
<dbReference type="Pfam" id="PF22633">
    <property type="entry name" value="F5_F8_type_C_2"/>
    <property type="match status" value="1"/>
</dbReference>
<feature type="domain" description="F5/8 type C" evidence="4">
    <location>
        <begin position="1499"/>
        <end position="1654"/>
    </location>
</feature>
<dbReference type="Gene3D" id="2.60.120.260">
    <property type="entry name" value="Galactose-binding domain-like"/>
    <property type="match status" value="4"/>
</dbReference>
<proteinExistence type="inferred from homology"/>
<evidence type="ECO:0000313" key="6">
    <source>
        <dbReference type="EMBL" id="GFI40408.1"/>
    </source>
</evidence>
<accession>A0A829ZAH7</accession>
<sequence>MMILLIKRETIKKRLRKGIIMEKWKKSLIVILVLLMFFSTSNLNVFAHDRTKTSLSTESEYKIYPIPQSAIYDGEEFTMSEYVNIVYETQIDQYTKSFLEELLSKYNRNYVVSNEIKEGMTNILLGVKDSNQIADNYLDNNIIIQDKQLYSRINPYVLVTDNDVITIVGKDTDCTFYGIATLQMMFSSFNGDKFLNVQIEDYAMMEYRGFIEGFYGGWNYQERESLMRFARDIKMNNYVYASKTDLYHTDKWNEKYPPEEIEKIKHLVEVGKETKCYYAWSVHISGFFRGLDTSNNQAYELRYNQLIEKFSQLYDLGVRKFDILNDDFGAGTNEDVVTLLNRLTTEFIKPKDCEPLTYCPQGYNKAWSGNGNELEALKSLDQSIIIYWTGDDVNSPITQETVNYVKEKTGHDACFWLNYPVNEHAKSGIFLGDISHYARSDVIGLKGAVSNPSRFAQSNKVGLFQLASLFWNSTDYQDKVQTIWQDSFRYLQPEVQDEYYLIASNIANCPGSSRVPNGFLESEYLKTALDSILKKVNAGNLLKNDEEVYYLINEFEAIIEAVKGFKEKCENQDLIRELNPWLNSLNDIAISGKAVLNSILAIQDNQIDEAWQQFSVAGKKLQTWDGYSTIEGEVNKAKAGSKRIQPFVYKLVTYAKNNLTPLFDSNNIDFIPSFYSVLGGIRQVDNDQSEKIFDGDQSTFGQWNIVQKVNDYYGIDMGKVIPIENITIIQGKNDNDHDYFHKAVLEYSINGVDFTQLGEQYDDTIKIEKDSLDIKARYIRLRLVETGTANKPDYWTHIREFSVNQKEVVKERIYTNIESLKQTPLTVSKKEFSIRNIQDLILKPNEYVGIKMMGLSIGSDIEFINIGFDNLTLQVSCNGIEWENVNDFTDSKVFKYLRVINLTNKDISGQINKLAATISNLQINPTISDTNLKNDLKEGKWENLFDGNYSSYIWTNEAQKENDYIMIDLGVTTALYDVKIVTEDGNPRLYNAKIEMSVDKQNWTTIATVENDNSIFEVPYRYVEGNGNGEDARYIRILITGNSGYYLKLCEVEINKNISQNNDTTNIVSSLDGNVNNCIDNDISTVFTVDKPTVNNDYVEYQLIENTKLKNFTILQDGQNIVLAKVKVRTIDGYKEVGIFDKAAEKFDVSDLKQSILAIRIEWQVGQLPAIYEIFTETDGKDTDDIGEYVEHIILEDVDELTNIAYLKEVVVSGTSDGQKENVTDGSDAKWDSNFIKGPNASENAWVYVDLGDNVNIINEITMKYFNKVYPTKYHIQISNDHENWITVESLEKPHNGPTYPIDNVKFQTPVTARYVRLLFEELNSVAAGNGVGLKELEIIGKHNNNYQIHSVKQLDDLKVEINTPGDQLDLPKLINISVFDAMQNEQFIQVPVIWDLTSYKDDVDGICNLKGILDINSNINNPNNYGASINIIVGKGEAEVDKSVLETVLADVKKIDLSIYTNDSVKILKQVYDNADKVYHKEEVKQNEIDEQIELLHVAINNLLLKVTVKVENLALNKNVIVSGTSDGKADNLVDGDMQTKWDSNFIKGPNASENAWVIIDLDQGTSLIEQIKISYHNLVYPTKYDILVSNDKENWTCINTIEKEHNSPTYPVDTISFDQLVACRYLKLNFKELNNVAIGNGVGIKEIEVMGRKINEEAVVWNIPEVFEIVVDKGINIEDLKTMLPKVILVEVAVKGSLSYQSDNLFMVLMPVEWDLDEFSDSEKVILIDGNIEGMGLINNHNNLKACLKIIINDDHINITNKEQLKELLDKADRIKDLDQYTIESKERFLEALMQAKIIYNDESSSQIIIDKARAVLNEAINSLEKKVIIKDNLGRLISEVEGLNGLDYTDVSWEFLSEVLKKAKIIFNQIDCSQEEIDNCCIELEDAINRLVKKKVDIIVSKNPNSVNTGDSNIEKEYFALLAISCLGIIIKKRKD</sequence>
<dbReference type="InterPro" id="IPR000421">
    <property type="entry name" value="FA58C"/>
</dbReference>
<evidence type="ECO:0000256" key="2">
    <source>
        <dbReference type="ARBA" id="ARBA00023295"/>
    </source>
</evidence>
<dbReference type="Proteomes" id="UP000490821">
    <property type="component" value="Unassembled WGS sequence"/>
</dbReference>
<dbReference type="InterPro" id="IPR029018">
    <property type="entry name" value="Hex-like_dom2"/>
</dbReference>
<reference evidence="6 7" key="1">
    <citation type="journal article" date="2020" name="Microbiome">
        <title>Single-cell genomics of uncultured bacteria reveals dietary fiber responders in the mouse gut microbiota.</title>
        <authorList>
            <person name="Chijiiwa R."/>
            <person name="Hosokawa M."/>
            <person name="Kogawa M."/>
            <person name="Nishikawa Y."/>
            <person name="Ide K."/>
            <person name="Sakanashi C."/>
            <person name="Takahashi K."/>
            <person name="Takeyama H."/>
        </authorList>
    </citation>
    <scope>NUCLEOTIDE SEQUENCE [LARGE SCALE GENOMIC DNA]</scope>
    <source>
        <strain evidence="6">IMSAGC_017</strain>
    </source>
</reference>
<dbReference type="PROSITE" id="PS52009">
    <property type="entry name" value="GH84"/>
    <property type="match status" value="1"/>
</dbReference>
<feature type="domain" description="GH84" evidence="5">
    <location>
        <begin position="206"/>
        <end position="474"/>
    </location>
</feature>